<feature type="domain" description="Methyltransferase type 11" evidence="1">
    <location>
        <begin position="47"/>
        <end position="143"/>
    </location>
</feature>
<organism evidence="2 3">
    <name type="scientific">Rhodoferax koreensis</name>
    <dbReference type="NCBI Taxonomy" id="1842727"/>
    <lineage>
        <taxon>Bacteria</taxon>
        <taxon>Pseudomonadati</taxon>
        <taxon>Pseudomonadota</taxon>
        <taxon>Betaproteobacteria</taxon>
        <taxon>Burkholderiales</taxon>
        <taxon>Comamonadaceae</taxon>
        <taxon>Rhodoferax</taxon>
    </lineage>
</organism>
<dbReference type="SUPFAM" id="SSF53335">
    <property type="entry name" value="S-adenosyl-L-methionine-dependent methyltransferases"/>
    <property type="match status" value="1"/>
</dbReference>
<dbReference type="Gene3D" id="3.40.50.150">
    <property type="entry name" value="Vaccinia Virus protein VP39"/>
    <property type="match status" value="1"/>
</dbReference>
<evidence type="ECO:0000259" key="1">
    <source>
        <dbReference type="Pfam" id="PF08241"/>
    </source>
</evidence>
<dbReference type="GO" id="GO:0032259">
    <property type="term" value="P:methylation"/>
    <property type="evidence" value="ECO:0007669"/>
    <property type="project" value="UniProtKB-KW"/>
</dbReference>
<gene>
    <name evidence="2" type="ORF">RD110_09480</name>
</gene>
<dbReference type="GO" id="GO:0008757">
    <property type="term" value="F:S-adenosylmethionine-dependent methyltransferase activity"/>
    <property type="evidence" value="ECO:0007669"/>
    <property type="project" value="InterPro"/>
</dbReference>
<accession>A0A1P8JUE2</accession>
<reference evidence="2 3" key="1">
    <citation type="submission" date="2017-01" db="EMBL/GenBank/DDBJ databases">
        <authorList>
            <person name="Mah S.A."/>
            <person name="Swanson W.J."/>
            <person name="Moy G.W."/>
            <person name="Vacquier V.D."/>
        </authorList>
    </citation>
    <scope>NUCLEOTIDE SEQUENCE [LARGE SCALE GENOMIC DNA]</scope>
    <source>
        <strain evidence="2 3">DCY110</strain>
    </source>
</reference>
<protein>
    <submittedName>
        <fullName evidence="2">SAM-dependent methyltransferase</fullName>
    </submittedName>
</protein>
<dbReference type="InterPro" id="IPR029063">
    <property type="entry name" value="SAM-dependent_MTases_sf"/>
</dbReference>
<keyword evidence="3" id="KW-1185">Reference proteome</keyword>
<evidence type="ECO:0000313" key="2">
    <source>
        <dbReference type="EMBL" id="APW37389.1"/>
    </source>
</evidence>
<dbReference type="STRING" id="1842727.RD110_09480"/>
<dbReference type="Proteomes" id="UP000186609">
    <property type="component" value="Chromosome"/>
</dbReference>
<evidence type="ECO:0000313" key="3">
    <source>
        <dbReference type="Proteomes" id="UP000186609"/>
    </source>
</evidence>
<proteinExistence type="predicted"/>
<keyword evidence="2" id="KW-0489">Methyltransferase</keyword>
<name>A0A1P8JUE2_9BURK</name>
<dbReference type="EMBL" id="CP019236">
    <property type="protein sequence ID" value="APW37389.1"/>
    <property type="molecule type" value="Genomic_DNA"/>
</dbReference>
<dbReference type="InterPro" id="IPR013216">
    <property type="entry name" value="Methyltransf_11"/>
</dbReference>
<dbReference type="Pfam" id="PF08241">
    <property type="entry name" value="Methyltransf_11"/>
    <property type="match status" value="1"/>
</dbReference>
<dbReference type="OrthoDB" id="529208at2"/>
<dbReference type="PANTHER" id="PTHR43591">
    <property type="entry name" value="METHYLTRANSFERASE"/>
    <property type="match status" value="1"/>
</dbReference>
<dbReference type="RefSeq" id="WP_076198870.1">
    <property type="nucleotide sequence ID" value="NZ_CP019236.1"/>
</dbReference>
<dbReference type="AlphaFoldDB" id="A0A1P8JUE2"/>
<dbReference type="PANTHER" id="PTHR43591:SF24">
    <property type="entry name" value="2-METHOXY-6-POLYPRENYL-1,4-BENZOQUINOL METHYLASE, MITOCHONDRIAL"/>
    <property type="match status" value="1"/>
</dbReference>
<sequence length="272" mass="28924">MSVPDNAPVFAGSVPQLYEKYMVPLIFEPYAVDMAARVAERRPSQVLEVAAGTGVVTRKLARLLPPEATIVATDLSPAMLEQAALAVTGRPITWRQADAMQLPFPDAAFDVVVCQFGVMFFPDKAQAFAEARRVLRPGGTLLFNVWDRIEDNEFADTVTTALAGVFPDDPPRFPVRVPHGYFAWPVIAQDLAAGGFTGSPAFATLAARSRADSPEVPALAYCQGTPLRGEIEARGHPGLADATAAAAEAIARRFGTGAVDGGIQASIVCVDR</sequence>
<dbReference type="CDD" id="cd02440">
    <property type="entry name" value="AdoMet_MTases"/>
    <property type="match status" value="1"/>
</dbReference>
<keyword evidence="2" id="KW-0808">Transferase</keyword>
<dbReference type="KEGG" id="rhy:RD110_09480"/>